<evidence type="ECO:0000313" key="3">
    <source>
        <dbReference type="Proteomes" id="UP000288805"/>
    </source>
</evidence>
<accession>A0A438D315</accession>
<evidence type="ECO:0000259" key="1">
    <source>
        <dbReference type="Pfam" id="PF13966"/>
    </source>
</evidence>
<dbReference type="Proteomes" id="UP000288805">
    <property type="component" value="Unassembled WGS sequence"/>
</dbReference>
<sequence length="296" mass="34467">MRSVQKKHKGGLGLRRIATLNRALLGKWIWRFACEKNNFWNQVITTKYGQEDYGWRPKKVRGPAGVGVWKEIMKEDDWCWDNLAFRVGKGSKIKFWKDCWCTDTPLSQCFNQLFVLAVHRDATIEEMWDHDAGQGDWKLVFVRDFNDWEMDMVGELLHTLRGQRPSLEDDSVVWRQGRNGIFKIKEAYRLLDKPNAIVFPARKIWVDRMPTKVCFFAWEATWGKVLTLDRLQDMSVPCRGITEVKCSTKGIFLCLEATWAKILTIYWLMKEGLTLAKNGVEDDSPLFVLVPVKGVE</sequence>
<dbReference type="InterPro" id="IPR026960">
    <property type="entry name" value="RVT-Znf"/>
</dbReference>
<reference evidence="2 3" key="1">
    <citation type="journal article" date="2018" name="PLoS Genet.">
        <title>Population sequencing reveals clonal diversity and ancestral inbreeding in the grapevine cultivar Chardonnay.</title>
        <authorList>
            <person name="Roach M.J."/>
            <person name="Johnson D.L."/>
            <person name="Bohlmann J."/>
            <person name="van Vuuren H.J."/>
            <person name="Jones S.J."/>
            <person name="Pretorius I.S."/>
            <person name="Schmidt S.A."/>
            <person name="Borneman A.R."/>
        </authorList>
    </citation>
    <scope>NUCLEOTIDE SEQUENCE [LARGE SCALE GENOMIC DNA]</scope>
    <source>
        <strain evidence="3">cv. Chardonnay</strain>
        <tissue evidence="2">Leaf</tissue>
    </source>
</reference>
<comment type="caution">
    <text evidence="2">The sequence shown here is derived from an EMBL/GenBank/DDBJ whole genome shotgun (WGS) entry which is preliminary data.</text>
</comment>
<name>A0A438D315_VITVI</name>
<proteinExistence type="predicted"/>
<dbReference type="PANTHER" id="PTHR36617">
    <property type="entry name" value="PROTEIN, PUTATIVE-RELATED"/>
    <property type="match status" value="1"/>
</dbReference>
<protein>
    <submittedName>
        <fullName evidence="2">Putative ribonuclease H protein</fullName>
    </submittedName>
</protein>
<dbReference type="PANTHER" id="PTHR36617:SF16">
    <property type="entry name" value="OS04G0516500 PROTEIN"/>
    <property type="match status" value="1"/>
</dbReference>
<evidence type="ECO:0000313" key="2">
    <source>
        <dbReference type="EMBL" id="RVW29834.1"/>
    </source>
</evidence>
<gene>
    <name evidence="2" type="primary">VvCHDh000004_1305</name>
    <name evidence="2" type="ORF">CK203_087428</name>
</gene>
<organism evidence="2 3">
    <name type="scientific">Vitis vinifera</name>
    <name type="common">Grape</name>
    <dbReference type="NCBI Taxonomy" id="29760"/>
    <lineage>
        <taxon>Eukaryota</taxon>
        <taxon>Viridiplantae</taxon>
        <taxon>Streptophyta</taxon>
        <taxon>Embryophyta</taxon>
        <taxon>Tracheophyta</taxon>
        <taxon>Spermatophyta</taxon>
        <taxon>Magnoliopsida</taxon>
        <taxon>eudicotyledons</taxon>
        <taxon>Gunneridae</taxon>
        <taxon>Pentapetalae</taxon>
        <taxon>rosids</taxon>
        <taxon>Vitales</taxon>
        <taxon>Vitaceae</taxon>
        <taxon>Viteae</taxon>
        <taxon>Vitis</taxon>
    </lineage>
</organism>
<dbReference type="AlphaFoldDB" id="A0A438D315"/>
<dbReference type="EMBL" id="QGNW01001824">
    <property type="protein sequence ID" value="RVW29834.1"/>
    <property type="molecule type" value="Genomic_DNA"/>
</dbReference>
<dbReference type="Pfam" id="PF13966">
    <property type="entry name" value="zf-RVT"/>
    <property type="match status" value="1"/>
</dbReference>
<feature type="domain" description="Reverse transcriptase zinc-binding" evidence="1">
    <location>
        <begin position="182"/>
        <end position="237"/>
    </location>
</feature>